<gene>
    <name evidence="3" type="primary">wbfE</name>
</gene>
<dbReference type="AlphaFoldDB" id="A0A5P4S8A1"/>
<evidence type="ECO:0000259" key="2">
    <source>
        <dbReference type="Pfam" id="PF13505"/>
    </source>
</evidence>
<organism evidence="3">
    <name type="scientific">Vibrio parahaemolyticus</name>
    <dbReference type="NCBI Taxonomy" id="670"/>
    <lineage>
        <taxon>Bacteria</taxon>
        <taxon>Pseudomonadati</taxon>
        <taxon>Pseudomonadota</taxon>
        <taxon>Gammaproteobacteria</taxon>
        <taxon>Vibrionales</taxon>
        <taxon>Vibrionaceae</taxon>
        <taxon>Vibrio</taxon>
    </lineage>
</organism>
<protein>
    <submittedName>
        <fullName evidence="3">WbfE</fullName>
    </submittedName>
</protein>
<dbReference type="EMBL" id="MK482098">
    <property type="protein sequence ID" value="QFC18408.1"/>
    <property type="molecule type" value="Genomic_DNA"/>
</dbReference>
<evidence type="ECO:0000256" key="1">
    <source>
        <dbReference type="ARBA" id="ARBA00022729"/>
    </source>
</evidence>
<name>A0A5P4S8A1_VIBPH</name>
<accession>A0A5P4S8A1</accession>
<dbReference type="InterPro" id="IPR027385">
    <property type="entry name" value="Beta-barrel_OMP"/>
</dbReference>
<evidence type="ECO:0000313" key="3">
    <source>
        <dbReference type="EMBL" id="QFC18408.1"/>
    </source>
</evidence>
<reference evidence="3" key="1">
    <citation type="journal article" date="2019" name="Int. J. Food Microbiol.">
        <title>Developing a novel molecular serotyping system based on capsular polysaccharide synthesis gene clusters of Vibrio parahaemolyticus.</title>
        <authorList>
            <person name="Pang Y."/>
            <person name="Guo X."/>
            <person name="Tian X."/>
            <person name="Liu F."/>
            <person name="Wang L."/>
            <person name="Wu J."/>
            <person name="Zhang S."/>
            <person name="Li S."/>
            <person name="Liu B."/>
        </authorList>
    </citation>
    <scope>NUCLEOTIDE SEQUENCE</scope>
    <source>
        <strain evidence="3">G3550</strain>
    </source>
</reference>
<dbReference type="SUPFAM" id="SSF56925">
    <property type="entry name" value="OMPA-like"/>
    <property type="match status" value="1"/>
</dbReference>
<dbReference type="InterPro" id="IPR011250">
    <property type="entry name" value="OMP/PagP_B-barrel"/>
</dbReference>
<dbReference type="Gene3D" id="2.40.160.20">
    <property type="match status" value="1"/>
</dbReference>
<feature type="domain" description="Outer membrane protein beta-barrel" evidence="2">
    <location>
        <begin position="63"/>
        <end position="226"/>
    </location>
</feature>
<dbReference type="Pfam" id="PF13505">
    <property type="entry name" value="OMP_b-brl"/>
    <property type="match status" value="1"/>
</dbReference>
<keyword evidence="1" id="KW-0732">Signal</keyword>
<sequence length="226" mass="24718">MFGGSWALEYKESDTVANAQRRRAVACQKSIINESSRRTLKSVALIITSTRNFYVIRKQHCLGILSVLGLSLSSFSASADFYAGALVSYSNAELKSSPSESVKEGSPFLLSAQAGYFFNDYIGLEGRYGTSVQRDSGLAVDSAMSGFFKLNMPVSERVALYGLAGYSSVQLDLQNVGSDKEQGFSFGLGMHYALNKQSAVVFEFVDNVSENQVRLNSITLGFQHRF</sequence>
<proteinExistence type="predicted"/>